<organism evidence="1 2">
    <name type="scientific">Popillia japonica</name>
    <name type="common">Japanese beetle</name>
    <dbReference type="NCBI Taxonomy" id="7064"/>
    <lineage>
        <taxon>Eukaryota</taxon>
        <taxon>Metazoa</taxon>
        <taxon>Ecdysozoa</taxon>
        <taxon>Arthropoda</taxon>
        <taxon>Hexapoda</taxon>
        <taxon>Insecta</taxon>
        <taxon>Pterygota</taxon>
        <taxon>Neoptera</taxon>
        <taxon>Endopterygota</taxon>
        <taxon>Coleoptera</taxon>
        <taxon>Polyphaga</taxon>
        <taxon>Scarabaeiformia</taxon>
        <taxon>Scarabaeidae</taxon>
        <taxon>Rutelinae</taxon>
        <taxon>Popillia</taxon>
    </lineage>
</organism>
<evidence type="ECO:0000313" key="2">
    <source>
        <dbReference type="Proteomes" id="UP001458880"/>
    </source>
</evidence>
<sequence length="91" mass="10312">MFQLSSVQKENENECRQAECDNYPPAKERLRGYFRFSNRKLRQSCETVITAAGTPAPSARTMCPRDGLVHHSIIDEGQSDNSSFQHEFSSS</sequence>
<dbReference type="EMBL" id="JASPKY010000255">
    <property type="protein sequence ID" value="KAK9712920.1"/>
    <property type="molecule type" value="Genomic_DNA"/>
</dbReference>
<evidence type="ECO:0000313" key="1">
    <source>
        <dbReference type="EMBL" id="KAK9712920.1"/>
    </source>
</evidence>
<proteinExistence type="predicted"/>
<name>A0AAW1K6G2_POPJA</name>
<gene>
    <name evidence="1" type="ORF">QE152_g24628</name>
</gene>
<comment type="caution">
    <text evidence="1">The sequence shown here is derived from an EMBL/GenBank/DDBJ whole genome shotgun (WGS) entry which is preliminary data.</text>
</comment>
<keyword evidence="2" id="KW-1185">Reference proteome</keyword>
<protein>
    <submittedName>
        <fullName evidence="1">Uncharacterized protein</fullName>
    </submittedName>
</protein>
<dbReference type="Proteomes" id="UP001458880">
    <property type="component" value="Unassembled WGS sequence"/>
</dbReference>
<dbReference type="AlphaFoldDB" id="A0AAW1K6G2"/>
<reference evidence="1 2" key="1">
    <citation type="journal article" date="2024" name="BMC Genomics">
        <title>De novo assembly and annotation of Popillia japonica's genome with initial clues to its potential as an invasive pest.</title>
        <authorList>
            <person name="Cucini C."/>
            <person name="Boschi S."/>
            <person name="Funari R."/>
            <person name="Cardaioli E."/>
            <person name="Iannotti N."/>
            <person name="Marturano G."/>
            <person name="Paoli F."/>
            <person name="Bruttini M."/>
            <person name="Carapelli A."/>
            <person name="Frati F."/>
            <person name="Nardi F."/>
        </authorList>
    </citation>
    <scope>NUCLEOTIDE SEQUENCE [LARGE SCALE GENOMIC DNA]</scope>
    <source>
        <strain evidence="1">DMR45628</strain>
    </source>
</reference>
<accession>A0AAW1K6G2</accession>